<dbReference type="EMBL" id="JBHMDI010000093">
    <property type="protein sequence ID" value="MFB9350909.1"/>
    <property type="molecule type" value="Genomic_DNA"/>
</dbReference>
<feature type="domain" description="STAS" evidence="3">
    <location>
        <begin position="5"/>
        <end position="107"/>
    </location>
</feature>
<dbReference type="NCBIfam" id="TIGR00377">
    <property type="entry name" value="ant_ant_sig"/>
    <property type="match status" value="1"/>
</dbReference>
<sequence>MTTSLTITASPTPAALVLEVAGDLDHTNAQRLRRAAREAALPAGRLLAVDLGKLSFCDSSGITALIAVRNHVVSVDARLVLVAVSVNMRRLLNMTGLDQVFDIRDAA</sequence>
<dbReference type="InterPro" id="IPR003658">
    <property type="entry name" value="Anti-sigma_ant"/>
</dbReference>
<dbReference type="Proteomes" id="UP001589753">
    <property type="component" value="Unassembled WGS sequence"/>
</dbReference>
<keyword evidence="5" id="KW-1185">Reference proteome</keyword>
<dbReference type="RefSeq" id="WP_030821159.1">
    <property type="nucleotide sequence ID" value="NZ_JBHMDI010000093.1"/>
</dbReference>
<evidence type="ECO:0000256" key="2">
    <source>
        <dbReference type="RuleBase" id="RU003749"/>
    </source>
</evidence>
<evidence type="ECO:0000256" key="1">
    <source>
        <dbReference type="ARBA" id="ARBA00009013"/>
    </source>
</evidence>
<dbReference type="Pfam" id="PF01740">
    <property type="entry name" value="STAS"/>
    <property type="match status" value="1"/>
</dbReference>
<dbReference type="Gene3D" id="3.30.750.24">
    <property type="entry name" value="STAS domain"/>
    <property type="match status" value="1"/>
</dbReference>
<evidence type="ECO:0000259" key="3">
    <source>
        <dbReference type="PROSITE" id="PS50801"/>
    </source>
</evidence>
<evidence type="ECO:0000313" key="4">
    <source>
        <dbReference type="EMBL" id="MFB9350909.1"/>
    </source>
</evidence>
<proteinExistence type="inferred from homology"/>
<evidence type="ECO:0000313" key="5">
    <source>
        <dbReference type="Proteomes" id="UP001589753"/>
    </source>
</evidence>
<name>A0ABV5LFF4_9ACTN</name>
<dbReference type="InterPro" id="IPR036513">
    <property type="entry name" value="STAS_dom_sf"/>
</dbReference>
<dbReference type="InterPro" id="IPR002645">
    <property type="entry name" value="STAS_dom"/>
</dbReference>
<gene>
    <name evidence="4" type="ORF">ACFFUA_26300</name>
</gene>
<comment type="caution">
    <text evidence="4">The sequence shown here is derived from an EMBL/GenBank/DDBJ whole genome shotgun (WGS) entry which is preliminary data.</text>
</comment>
<organism evidence="4 5">
    <name type="scientific">Streptomyces heliomycini</name>
    <dbReference type="NCBI Taxonomy" id="284032"/>
    <lineage>
        <taxon>Bacteria</taxon>
        <taxon>Bacillati</taxon>
        <taxon>Actinomycetota</taxon>
        <taxon>Actinomycetes</taxon>
        <taxon>Kitasatosporales</taxon>
        <taxon>Streptomycetaceae</taxon>
        <taxon>Streptomyces</taxon>
    </lineage>
</organism>
<dbReference type="SUPFAM" id="SSF52091">
    <property type="entry name" value="SpoIIaa-like"/>
    <property type="match status" value="1"/>
</dbReference>
<dbReference type="PANTHER" id="PTHR33495">
    <property type="entry name" value="ANTI-SIGMA FACTOR ANTAGONIST TM_1081-RELATED-RELATED"/>
    <property type="match status" value="1"/>
</dbReference>
<reference evidence="4 5" key="1">
    <citation type="submission" date="2024-09" db="EMBL/GenBank/DDBJ databases">
        <authorList>
            <person name="Sun Q."/>
            <person name="Mori K."/>
        </authorList>
    </citation>
    <scope>NUCLEOTIDE SEQUENCE [LARGE SCALE GENOMIC DNA]</scope>
    <source>
        <strain evidence="4 5">JCM 9767</strain>
    </source>
</reference>
<dbReference type="CDD" id="cd07043">
    <property type="entry name" value="STAS_anti-anti-sigma_factors"/>
    <property type="match status" value="1"/>
</dbReference>
<dbReference type="PANTHER" id="PTHR33495:SF2">
    <property type="entry name" value="ANTI-SIGMA FACTOR ANTAGONIST TM_1081-RELATED"/>
    <property type="match status" value="1"/>
</dbReference>
<accession>A0ABV5LFF4</accession>
<comment type="similarity">
    <text evidence="1 2">Belongs to the anti-sigma-factor antagonist family.</text>
</comment>
<protein>
    <recommendedName>
        <fullName evidence="2">Anti-sigma factor antagonist</fullName>
    </recommendedName>
</protein>
<dbReference type="PROSITE" id="PS50801">
    <property type="entry name" value="STAS"/>
    <property type="match status" value="1"/>
</dbReference>